<dbReference type="Proteomes" id="UP001293718">
    <property type="component" value="Unassembled WGS sequence"/>
</dbReference>
<accession>A0ABU5ISI5</accession>
<sequence length="84" mass="7801">DAAQSDLVSLNNGHIVLVAGGMVTLNDGTANGGIAGVAGTAVSTAGTGSILLQATSGDVIVNGDIASGTGHVTLKAAGSVLLGS</sequence>
<feature type="non-terminal residue" evidence="1">
    <location>
        <position position="1"/>
    </location>
</feature>
<reference evidence="1 2" key="1">
    <citation type="submission" date="2023-11" db="EMBL/GenBank/DDBJ databases">
        <title>Draft genome of Azohydromonas lata strain H1 (DSM1123), a polyhydroxyalkanoate producer.</title>
        <authorList>
            <person name="Traversa D."/>
            <person name="D'Addabbo P."/>
            <person name="Pazzani C."/>
            <person name="Manzari C."/>
            <person name="Chiara M."/>
            <person name="Scrascia M."/>
        </authorList>
    </citation>
    <scope>NUCLEOTIDE SEQUENCE [LARGE SCALE GENOMIC DNA]</scope>
    <source>
        <strain evidence="1 2">H1</strain>
    </source>
</reference>
<keyword evidence="2" id="KW-1185">Reference proteome</keyword>
<dbReference type="EMBL" id="JAXOJX010000267">
    <property type="protein sequence ID" value="MDZ5461858.1"/>
    <property type="molecule type" value="Genomic_DNA"/>
</dbReference>
<evidence type="ECO:0000313" key="2">
    <source>
        <dbReference type="Proteomes" id="UP001293718"/>
    </source>
</evidence>
<protein>
    <submittedName>
        <fullName evidence="1">Uncharacterized protein</fullName>
    </submittedName>
</protein>
<gene>
    <name evidence="1" type="ORF">SM757_35340</name>
</gene>
<evidence type="ECO:0000313" key="1">
    <source>
        <dbReference type="EMBL" id="MDZ5461858.1"/>
    </source>
</evidence>
<proteinExistence type="predicted"/>
<feature type="non-terminal residue" evidence="1">
    <location>
        <position position="84"/>
    </location>
</feature>
<comment type="caution">
    <text evidence="1">The sequence shown here is derived from an EMBL/GenBank/DDBJ whole genome shotgun (WGS) entry which is preliminary data.</text>
</comment>
<dbReference type="RefSeq" id="WP_322468915.1">
    <property type="nucleotide sequence ID" value="NZ_JAXOJX010000267.1"/>
</dbReference>
<name>A0ABU5ISI5_9BURK</name>
<organism evidence="1 2">
    <name type="scientific">Azohydromonas lata</name>
    <dbReference type="NCBI Taxonomy" id="45677"/>
    <lineage>
        <taxon>Bacteria</taxon>
        <taxon>Pseudomonadati</taxon>
        <taxon>Pseudomonadota</taxon>
        <taxon>Betaproteobacteria</taxon>
        <taxon>Burkholderiales</taxon>
        <taxon>Sphaerotilaceae</taxon>
        <taxon>Azohydromonas</taxon>
    </lineage>
</organism>